<dbReference type="Gene3D" id="3.40.50.10180">
    <property type="entry name" value="Glycerate kinase, MOFRL-like N-terminal domain"/>
    <property type="match status" value="1"/>
</dbReference>
<dbReference type="Proteomes" id="UP000257323">
    <property type="component" value="Unassembled WGS sequence"/>
</dbReference>
<dbReference type="SUPFAM" id="SSF82544">
    <property type="entry name" value="GckA/TtuD-like"/>
    <property type="match status" value="1"/>
</dbReference>
<name>A0A3E2BNF6_9BACT</name>
<comment type="caution">
    <text evidence="3">The sequence shown here is derived from an EMBL/GenBank/DDBJ whole genome shotgun (WGS) entry which is preliminary data.</text>
</comment>
<sequence>MPDLPSLDLKEIARRLGQVALGAVRPERLVAENVARDGRNLVIGGQKLNLDDFGKVAMISTGKAGLLLAEAMLPLVEDRLEAAVITGSQEYLEKGKISYFPAAHPLPDEWSLRAGSKAYELALSLSERDLLLLLISGGGSAHLCLPEEGISLEDKRQVTELLMKAGADIRELNTVRKHLSRIKGGRLARAGWPARVFNLIVSDVVGNDLESIASGPTWHDSTTFEQAISILKKYALWETCPEGIRRVLEEGQAGLREETVKKGDRVLEKVKPVIIGDNLRALYAAKEAARQFGLETVILTSEDQGEAREVARDYMGKLGEFRRKAREQNRTFCLLAGGELTVTVRGQGLGGRNTEFVLACLLEVLNNEEDFQGIDWLVMSLASDGRDGPTDSAGAWAGPEILEKVRATGISPQSYLENNDSYRFFQEIGSLLKTGPTGTNVMDLRLFLLAPRPK</sequence>
<keyword evidence="3" id="KW-0418">Kinase</keyword>
<dbReference type="Gene3D" id="3.40.1480.10">
    <property type="entry name" value="MOFRL domain"/>
    <property type="match status" value="1"/>
</dbReference>
<dbReference type="AlphaFoldDB" id="A0A3E2BNF6"/>
<organism evidence="3 4">
    <name type="scientific">Candidatus Saccharicenans subterraneus</name>
    <dbReference type="NCBI Taxonomy" id="2508984"/>
    <lineage>
        <taxon>Bacteria</taxon>
        <taxon>Candidatus Aminicenantota</taxon>
        <taxon>Candidatus Aminicenantia</taxon>
        <taxon>Candidatus Aminicenantales</taxon>
        <taxon>Candidatus Saccharicenantaceae</taxon>
        <taxon>Candidatus Saccharicenans</taxon>
    </lineage>
</organism>
<keyword evidence="3" id="KW-0808">Transferase</keyword>
<dbReference type="InterPro" id="IPR038614">
    <property type="entry name" value="GK_N_sf"/>
</dbReference>
<dbReference type="InterPro" id="IPR037035">
    <property type="entry name" value="GK-like_C_sf"/>
</dbReference>
<protein>
    <submittedName>
        <fullName evidence="3">D-glycerate 2-kinase</fullName>
    </submittedName>
</protein>
<dbReference type="GO" id="GO:0005737">
    <property type="term" value="C:cytoplasm"/>
    <property type="evidence" value="ECO:0007669"/>
    <property type="project" value="TreeGrafter"/>
</dbReference>
<dbReference type="Pfam" id="PF13660">
    <property type="entry name" value="DUF4147"/>
    <property type="match status" value="1"/>
</dbReference>
<reference evidence="3 4" key="1">
    <citation type="submission" date="2018-08" db="EMBL/GenBank/DDBJ databases">
        <title>Genome analysis of the thermophilic bacterium of the candidate phylum Aminicenantes from deep subsurface aquifer revealed its physiology and ecological role.</title>
        <authorList>
            <person name="Kadnikov V.V."/>
            <person name="Mardanov A.V."/>
            <person name="Beletsky A.V."/>
            <person name="Karnachuk O.V."/>
            <person name="Ravin N.V."/>
        </authorList>
    </citation>
    <scope>NUCLEOTIDE SEQUENCE [LARGE SCALE GENOMIC DNA]</scope>
    <source>
        <strain evidence="3">BY38</strain>
    </source>
</reference>
<dbReference type="InterPro" id="IPR007835">
    <property type="entry name" value="MOFRL"/>
</dbReference>
<dbReference type="InterPro" id="IPR025286">
    <property type="entry name" value="MOFRL_assoc_dom"/>
</dbReference>
<proteinExistence type="predicted"/>
<accession>A0A3E2BNF6</accession>
<evidence type="ECO:0000259" key="1">
    <source>
        <dbReference type="Pfam" id="PF05161"/>
    </source>
</evidence>
<dbReference type="Pfam" id="PF05161">
    <property type="entry name" value="MOFRL"/>
    <property type="match status" value="1"/>
</dbReference>
<dbReference type="GO" id="GO:0008887">
    <property type="term" value="F:glycerate kinase activity"/>
    <property type="evidence" value="ECO:0007669"/>
    <property type="project" value="InterPro"/>
</dbReference>
<evidence type="ECO:0000313" key="3">
    <source>
        <dbReference type="EMBL" id="RFT16167.1"/>
    </source>
</evidence>
<gene>
    <name evidence="3" type="ORF">OP8BY_1771</name>
</gene>
<dbReference type="InterPro" id="IPR039760">
    <property type="entry name" value="MOFRL_protein"/>
</dbReference>
<evidence type="ECO:0000259" key="2">
    <source>
        <dbReference type="Pfam" id="PF13660"/>
    </source>
</evidence>
<feature type="domain" description="MOFRL-associated" evidence="2">
    <location>
        <begin position="14"/>
        <end position="249"/>
    </location>
</feature>
<feature type="domain" description="MOFRL" evidence="1">
    <location>
        <begin position="333"/>
        <end position="443"/>
    </location>
</feature>
<dbReference type="PANTHER" id="PTHR12227">
    <property type="entry name" value="GLYCERATE KINASE"/>
    <property type="match status" value="1"/>
</dbReference>
<dbReference type="PANTHER" id="PTHR12227:SF0">
    <property type="entry name" value="GLYCERATE KINASE"/>
    <property type="match status" value="1"/>
</dbReference>
<evidence type="ECO:0000313" key="4">
    <source>
        <dbReference type="Proteomes" id="UP000257323"/>
    </source>
</evidence>
<dbReference type="EMBL" id="QUAH01000004">
    <property type="protein sequence ID" value="RFT16167.1"/>
    <property type="molecule type" value="Genomic_DNA"/>
</dbReference>